<dbReference type="RefSeq" id="WP_135121343.1">
    <property type="nucleotide sequence ID" value="NZ_SPQZ01000006.1"/>
</dbReference>
<protein>
    <submittedName>
        <fullName evidence="1">DGQHR domain-containing protein</fullName>
    </submittedName>
</protein>
<dbReference type="EMBL" id="SPQZ01000006">
    <property type="protein sequence ID" value="TFV95403.1"/>
    <property type="molecule type" value="Genomic_DNA"/>
</dbReference>
<dbReference type="CDD" id="cd16413">
    <property type="entry name" value="DGQHR_domain"/>
    <property type="match status" value="1"/>
</dbReference>
<gene>
    <name evidence="1" type="ORF">E4M00_15265</name>
</gene>
<dbReference type="Proteomes" id="UP000298127">
    <property type="component" value="Unassembled WGS sequence"/>
</dbReference>
<reference evidence="1 2" key="1">
    <citation type="journal article" date="2018" name="J. Microbiol.">
        <title>Leifsonia flava sp. nov., a novel actinobacterium isolated from the rhizosphere of Aquilegia viridiflora.</title>
        <authorList>
            <person name="Cai Y."/>
            <person name="Tao W.Z."/>
            <person name="Ma Y.J."/>
            <person name="Cheng J."/>
            <person name="Zhang M.Y."/>
            <person name="Zhang Y.X."/>
        </authorList>
    </citation>
    <scope>NUCLEOTIDE SEQUENCE [LARGE SCALE GENOMIC DNA]</scope>
    <source>
        <strain evidence="1 2">SYP-B2174</strain>
    </source>
</reference>
<dbReference type="InterPro" id="IPR017642">
    <property type="entry name" value="DNA_S_mod_DndB"/>
</dbReference>
<evidence type="ECO:0000313" key="2">
    <source>
        <dbReference type="Proteomes" id="UP000298127"/>
    </source>
</evidence>
<dbReference type="InterPro" id="IPR017601">
    <property type="entry name" value="DGQHR-contain_dom"/>
</dbReference>
<dbReference type="NCBIfam" id="NF041060">
    <property type="entry name" value="DpdB"/>
    <property type="match status" value="1"/>
</dbReference>
<proteinExistence type="predicted"/>
<accession>A0A4Y9QW92</accession>
<dbReference type="NCBIfam" id="TIGR03187">
    <property type="entry name" value="DGQHR"/>
    <property type="match status" value="1"/>
</dbReference>
<dbReference type="AlphaFoldDB" id="A0A4Y9QW92"/>
<sequence>MPKQTIVLPAIRIRQGNQHIFAFGVDGKRVHEFAAVSRVHRTDQTLAGYQRPEVLSHIRAIRRYLESDAALLPNAIVLAFDSRVEFRALDDDTSEVAYSTVGHLIIPMDPELADDEKPAWLVDGQQRSAAIRDADLEEFPVAAVGFIAKDEAEQRSQFILVNNTKPLPKGLIHELLPTTTAELPAAYARRRLPASVLNTLNFGVDGGEGPFTGRISTPTMANGYIRDNSVLKMIENSLYEGALYQYRNSEDGTGDIPSILMHLNFFWGAVEQVFPSAWRLPPTKSRLTHGAGIQSLGYVMDTLTEGVPAAELPGLGIEEVLIELREHCAWTEGTWDFGPDQVRRWNGIQNTPNDVRLLTSHLLRHVRASGVLAIRR</sequence>
<name>A0A4Y9QW92_9MICO</name>
<evidence type="ECO:0000313" key="1">
    <source>
        <dbReference type="EMBL" id="TFV95403.1"/>
    </source>
</evidence>
<comment type="caution">
    <text evidence="1">The sequence shown here is derived from an EMBL/GenBank/DDBJ whole genome shotgun (WGS) entry which is preliminary data.</text>
</comment>
<keyword evidence="2" id="KW-1185">Reference proteome</keyword>
<organism evidence="1 2">
    <name type="scientific">Orlajensenia leifsoniae</name>
    <dbReference type="NCBI Taxonomy" id="2561933"/>
    <lineage>
        <taxon>Bacteria</taxon>
        <taxon>Bacillati</taxon>
        <taxon>Actinomycetota</taxon>
        <taxon>Actinomycetes</taxon>
        <taxon>Micrococcales</taxon>
        <taxon>Microbacteriaceae</taxon>
        <taxon>Orlajensenia</taxon>
    </lineage>
</organism>
<dbReference type="Pfam" id="PF14072">
    <property type="entry name" value="DndB"/>
    <property type="match status" value="1"/>
</dbReference>